<comment type="caution">
    <text evidence="2">The sequence shown here is derived from an EMBL/GenBank/DDBJ whole genome shotgun (WGS) entry which is preliminary data.</text>
</comment>
<dbReference type="Proteomes" id="UP000297703">
    <property type="component" value="Unassembled WGS sequence"/>
</dbReference>
<evidence type="ECO:0000256" key="1">
    <source>
        <dbReference type="SAM" id="MobiDB-lite"/>
    </source>
</evidence>
<protein>
    <submittedName>
        <fullName evidence="2">Fumarylacetoacetate hydrolase</fullName>
    </submittedName>
</protein>
<dbReference type="EMBL" id="QXTE01001097">
    <property type="protein sequence ID" value="TFJ95862.1"/>
    <property type="molecule type" value="Genomic_DNA"/>
</dbReference>
<feature type="region of interest" description="Disordered" evidence="1">
    <location>
        <begin position="1"/>
        <end position="22"/>
    </location>
</feature>
<reference evidence="2 3" key="2">
    <citation type="submission" date="2019-04" db="EMBL/GenBank/DDBJ databases">
        <title>The genome sequence of big-headed turtle.</title>
        <authorList>
            <person name="Gong S."/>
        </authorList>
    </citation>
    <scope>NUCLEOTIDE SEQUENCE [LARGE SCALE GENOMIC DNA]</scope>
    <source>
        <strain evidence="2">DO16091913</strain>
        <tissue evidence="2">Muscle</tissue>
    </source>
</reference>
<evidence type="ECO:0000313" key="3">
    <source>
        <dbReference type="Proteomes" id="UP000297703"/>
    </source>
</evidence>
<evidence type="ECO:0000313" key="2">
    <source>
        <dbReference type="EMBL" id="TFJ95862.1"/>
    </source>
</evidence>
<gene>
    <name evidence="2" type="ORF">DR999_PMT22417</name>
</gene>
<keyword evidence="2" id="KW-0378">Hydrolase</keyword>
<reference evidence="2 3" key="1">
    <citation type="submission" date="2019-04" db="EMBL/GenBank/DDBJ databases">
        <title>Draft genome of the big-headed turtle Platysternon megacephalum.</title>
        <authorList>
            <person name="Gong S."/>
        </authorList>
    </citation>
    <scope>NUCLEOTIDE SEQUENCE [LARGE SCALE GENOMIC DNA]</scope>
    <source>
        <strain evidence="2">DO16091913</strain>
        <tissue evidence="2">Muscle</tissue>
    </source>
</reference>
<accession>A0A4D9DLF3</accession>
<sequence>MDQATPPWRVMSPSGPSHTSTHDVIQWDEGYWLLTGEVLTMQQAPPILLGPHQRWQATPPLVVMSLVDKATPPLVVTSLSGTSHTPIGDITVWNKSHPIYCDVIKGSAQVSGQSDTIK</sequence>
<organism evidence="2 3">
    <name type="scientific">Platysternon megacephalum</name>
    <name type="common">big-headed turtle</name>
    <dbReference type="NCBI Taxonomy" id="55544"/>
    <lineage>
        <taxon>Eukaryota</taxon>
        <taxon>Metazoa</taxon>
        <taxon>Chordata</taxon>
        <taxon>Craniata</taxon>
        <taxon>Vertebrata</taxon>
        <taxon>Euteleostomi</taxon>
        <taxon>Archelosauria</taxon>
        <taxon>Testudinata</taxon>
        <taxon>Testudines</taxon>
        <taxon>Cryptodira</taxon>
        <taxon>Durocryptodira</taxon>
        <taxon>Testudinoidea</taxon>
        <taxon>Platysternidae</taxon>
        <taxon>Platysternon</taxon>
    </lineage>
</organism>
<dbReference type="GO" id="GO:0016787">
    <property type="term" value="F:hydrolase activity"/>
    <property type="evidence" value="ECO:0007669"/>
    <property type="project" value="UniProtKB-KW"/>
</dbReference>
<proteinExistence type="predicted"/>
<keyword evidence="3" id="KW-1185">Reference proteome</keyword>
<name>A0A4D9DLF3_9SAUR</name>
<dbReference type="AlphaFoldDB" id="A0A4D9DLF3"/>